<sequence length="260" mass="28469">MTSDASNLLDEALGLGGGRAFVGRVVLVEDCVETSGAFVLHHLMKRFLSPESRGTLLLVALAHPFSHYDRILRKMGCNLSGQRDSNKLHFLDMLRMDFPGQIDGKTIELGFSGLFSKIQTAIEVAAMTGNNNGGITIMIDDISMLEIAAHGCLDEILDFLHYCITLTSEHGCSLVILNHGDVYSSEEATSLLSHLEYLADIVVKTEPLATGLAADVHGQLTVLNHGSFEGQGHSMSKYRNFQFKVKENCAEFFYPGSRKT</sequence>
<dbReference type="InterPro" id="IPR027417">
    <property type="entry name" value="P-loop_NTPase"/>
</dbReference>
<reference evidence="3" key="1">
    <citation type="submission" date="2021-03" db="EMBL/GenBank/DDBJ databases">
        <authorList>
            <person name="Li Z."/>
            <person name="Yang C."/>
        </authorList>
    </citation>
    <scope>NUCLEOTIDE SEQUENCE</scope>
    <source>
        <strain evidence="3">Dzin_1.0</strain>
        <tissue evidence="3">Leaf</tissue>
    </source>
</reference>
<comment type="caution">
    <text evidence="3">The sequence shown here is derived from an EMBL/GenBank/DDBJ whole genome shotgun (WGS) entry which is preliminary data.</text>
</comment>
<dbReference type="OrthoDB" id="9995306at2759"/>
<dbReference type="CDD" id="cd19495">
    <property type="entry name" value="Elp6"/>
    <property type="match status" value="1"/>
</dbReference>
<accession>A0A9D5CUL6</accession>
<organism evidence="3 4">
    <name type="scientific">Dioscorea zingiberensis</name>
    <dbReference type="NCBI Taxonomy" id="325984"/>
    <lineage>
        <taxon>Eukaryota</taxon>
        <taxon>Viridiplantae</taxon>
        <taxon>Streptophyta</taxon>
        <taxon>Embryophyta</taxon>
        <taxon>Tracheophyta</taxon>
        <taxon>Spermatophyta</taxon>
        <taxon>Magnoliopsida</taxon>
        <taxon>Liliopsida</taxon>
        <taxon>Dioscoreales</taxon>
        <taxon>Dioscoreaceae</taxon>
        <taxon>Dioscorea</taxon>
    </lineage>
</organism>
<dbReference type="AlphaFoldDB" id="A0A9D5CUL6"/>
<dbReference type="InterPro" id="IPR018627">
    <property type="entry name" value="ELP6"/>
</dbReference>
<dbReference type="GO" id="GO:0033588">
    <property type="term" value="C:elongator holoenzyme complex"/>
    <property type="evidence" value="ECO:0007669"/>
    <property type="project" value="InterPro"/>
</dbReference>
<dbReference type="GO" id="GO:0002098">
    <property type="term" value="P:tRNA wobble uridine modification"/>
    <property type="evidence" value="ECO:0007669"/>
    <property type="project" value="InterPro"/>
</dbReference>
<reference evidence="3" key="2">
    <citation type="journal article" date="2022" name="Hortic Res">
        <title>The genome of Dioscorea zingiberensis sheds light on the biosynthesis, origin and evolution of the medicinally important diosgenin saponins.</title>
        <authorList>
            <person name="Li Y."/>
            <person name="Tan C."/>
            <person name="Li Z."/>
            <person name="Guo J."/>
            <person name="Li S."/>
            <person name="Chen X."/>
            <person name="Wang C."/>
            <person name="Dai X."/>
            <person name="Yang H."/>
            <person name="Song W."/>
            <person name="Hou L."/>
            <person name="Xu J."/>
            <person name="Tong Z."/>
            <person name="Xu A."/>
            <person name="Yuan X."/>
            <person name="Wang W."/>
            <person name="Yang Q."/>
            <person name="Chen L."/>
            <person name="Sun Z."/>
            <person name="Wang K."/>
            <person name="Pan B."/>
            <person name="Chen J."/>
            <person name="Bao Y."/>
            <person name="Liu F."/>
            <person name="Qi X."/>
            <person name="Gang D.R."/>
            <person name="Wen J."/>
            <person name="Li J."/>
        </authorList>
    </citation>
    <scope>NUCLEOTIDE SEQUENCE</scope>
    <source>
        <strain evidence="3">Dzin_1.0</strain>
    </source>
</reference>
<evidence type="ECO:0000313" key="3">
    <source>
        <dbReference type="EMBL" id="KAJ0979312.1"/>
    </source>
</evidence>
<gene>
    <name evidence="3" type="ORF">J5N97_014786</name>
</gene>
<dbReference type="PANTHER" id="PTHR16184:SF6">
    <property type="entry name" value="ELONGATOR COMPLEX PROTEIN 6"/>
    <property type="match status" value="1"/>
</dbReference>
<comment type="similarity">
    <text evidence="2">Belongs to the ELP6 family.</text>
</comment>
<dbReference type="Gene3D" id="3.40.50.300">
    <property type="entry name" value="P-loop containing nucleotide triphosphate hydrolases"/>
    <property type="match status" value="1"/>
</dbReference>
<keyword evidence="4" id="KW-1185">Reference proteome</keyword>
<evidence type="ECO:0000256" key="2">
    <source>
        <dbReference type="ARBA" id="ARBA00008837"/>
    </source>
</evidence>
<proteinExistence type="inferred from homology"/>
<dbReference type="Pfam" id="PF09807">
    <property type="entry name" value="ELP6"/>
    <property type="match status" value="1"/>
</dbReference>
<evidence type="ECO:0000313" key="4">
    <source>
        <dbReference type="Proteomes" id="UP001085076"/>
    </source>
</evidence>
<name>A0A9D5CUL6_9LILI</name>
<evidence type="ECO:0008006" key="5">
    <source>
        <dbReference type="Google" id="ProtNLM"/>
    </source>
</evidence>
<evidence type="ECO:0000256" key="1">
    <source>
        <dbReference type="ARBA" id="ARBA00005043"/>
    </source>
</evidence>
<comment type="pathway">
    <text evidence="1">tRNA modification; 5-methoxycarbonylmethyl-2-thiouridine-tRNA biosynthesis.</text>
</comment>
<protein>
    <recommendedName>
        <fullName evidence="5">Elongator complex protein 6</fullName>
    </recommendedName>
</protein>
<dbReference type="EMBL" id="JAGGNH010000003">
    <property type="protein sequence ID" value="KAJ0979312.1"/>
    <property type="molecule type" value="Genomic_DNA"/>
</dbReference>
<dbReference type="PANTHER" id="PTHR16184">
    <property type="entry name" value="ELONGATOR COMPLEX PROTEIN 6"/>
    <property type="match status" value="1"/>
</dbReference>
<dbReference type="Proteomes" id="UP001085076">
    <property type="component" value="Miscellaneous, Linkage group lg03"/>
</dbReference>